<dbReference type="InterPro" id="IPR040315">
    <property type="entry name" value="WDR46/Utp7"/>
</dbReference>
<evidence type="ECO:0000313" key="8">
    <source>
        <dbReference type="Proteomes" id="UP000678393"/>
    </source>
</evidence>
<keyword evidence="8" id="KW-1185">Reference proteome</keyword>
<dbReference type="InterPro" id="IPR036322">
    <property type="entry name" value="WD40_repeat_dom_sf"/>
</dbReference>
<dbReference type="Gene3D" id="2.130.10.10">
    <property type="entry name" value="YVTN repeat-like/Quinoprotein amine dehydrogenase"/>
    <property type="match status" value="1"/>
</dbReference>
<evidence type="ECO:0000256" key="3">
    <source>
        <dbReference type="ARBA" id="ARBA00022737"/>
    </source>
</evidence>
<dbReference type="GO" id="GO:0000462">
    <property type="term" value="P:maturation of SSU-rRNA from tricistronic rRNA transcript (SSU-rRNA, 5.8S rRNA, LSU-rRNA)"/>
    <property type="evidence" value="ECO:0007669"/>
    <property type="project" value="TreeGrafter"/>
</dbReference>
<reference evidence="7" key="1">
    <citation type="submission" date="2021-04" db="EMBL/GenBank/DDBJ databases">
        <authorList>
            <consortium name="Molecular Ecology Group"/>
        </authorList>
    </citation>
    <scope>NUCLEOTIDE SEQUENCE</scope>
</reference>
<feature type="non-terminal residue" evidence="7">
    <location>
        <position position="432"/>
    </location>
</feature>
<evidence type="ECO:0000313" key="7">
    <source>
        <dbReference type="EMBL" id="CAG5127240.1"/>
    </source>
</evidence>
<dbReference type="Proteomes" id="UP000678393">
    <property type="component" value="Unassembled WGS sequence"/>
</dbReference>
<dbReference type="EMBL" id="CAJHNH020002620">
    <property type="protein sequence ID" value="CAG5127240.1"/>
    <property type="molecule type" value="Genomic_DNA"/>
</dbReference>
<accession>A0A8S3ZHS4</accession>
<name>A0A8S3ZHS4_9EUPU</name>
<dbReference type="InterPro" id="IPR012952">
    <property type="entry name" value="BING4_C_dom"/>
</dbReference>
<dbReference type="SUPFAM" id="SSF50978">
    <property type="entry name" value="WD40 repeat-like"/>
    <property type="match status" value="1"/>
</dbReference>
<dbReference type="OrthoDB" id="10251154at2759"/>
<dbReference type="PANTHER" id="PTHR14085">
    <property type="entry name" value="WD-REPEAT PROTEIN BING4"/>
    <property type="match status" value="1"/>
</dbReference>
<sequence length="432" mass="49765">NQLEPDNRGRVKFSFSRRPNGNVTEKPVPEKKKKKKNERKGEKAKGFAKTYFHTNKIREREEIFEKVANKSARSELLCNYIKETFDKATQQKIFDLRLDKFMPNRIDYTRNGRHFLIVGAKGHVAAFDWQTKRLHCKENVMEIVSDVKWLHQETMFAVAQKKRVYLYDNQEVEIHYLKHLDMALRLEFLPYHFLLCSSSAKGYFSYLDVSISKEVAGIYTKKGRLDVMAVNPQSAIVHLGHPNEPTAKVLYHASALRDVAVDASATYMATTGIDRRLKIFNLRIFQNFVVQLYKDTTTQTHTLDKPYIYHRADRLVSNLMLSPFEDVLGIGHRWEFSSTVVPVHMLLDKVRPEMITIDGQIGQVDVKTAMRPQRNVPRRHCPAKEGSAGAVLGSCSERDCKGKQVEGKLNTRNKSRKDLGPSALDRLKKNRV</sequence>
<feature type="region of interest" description="Disordered" evidence="5">
    <location>
        <begin position="1"/>
        <end position="45"/>
    </location>
</feature>
<dbReference type="GO" id="GO:0030686">
    <property type="term" value="C:90S preribosome"/>
    <property type="evidence" value="ECO:0007669"/>
    <property type="project" value="TreeGrafter"/>
</dbReference>
<proteinExistence type="predicted"/>
<dbReference type="GO" id="GO:0032040">
    <property type="term" value="C:small-subunit processome"/>
    <property type="evidence" value="ECO:0007669"/>
    <property type="project" value="TreeGrafter"/>
</dbReference>
<keyword evidence="3" id="KW-0677">Repeat</keyword>
<evidence type="ECO:0000256" key="4">
    <source>
        <dbReference type="ARBA" id="ARBA00023242"/>
    </source>
</evidence>
<dbReference type="InterPro" id="IPR015943">
    <property type="entry name" value="WD40/YVTN_repeat-like_dom_sf"/>
</dbReference>
<dbReference type="AlphaFoldDB" id="A0A8S3ZHS4"/>
<keyword evidence="4" id="KW-0539">Nucleus</keyword>
<feature type="region of interest" description="Disordered" evidence="5">
    <location>
        <begin position="406"/>
        <end position="432"/>
    </location>
</feature>
<evidence type="ECO:0000256" key="2">
    <source>
        <dbReference type="ARBA" id="ARBA00022574"/>
    </source>
</evidence>
<dbReference type="PANTHER" id="PTHR14085:SF3">
    <property type="entry name" value="WD REPEAT-CONTAINING PROTEIN 46"/>
    <property type="match status" value="1"/>
</dbReference>
<evidence type="ECO:0000256" key="5">
    <source>
        <dbReference type="SAM" id="MobiDB-lite"/>
    </source>
</evidence>
<gene>
    <name evidence="7" type="ORF">CUNI_LOCUS12798</name>
</gene>
<dbReference type="Pfam" id="PF08149">
    <property type="entry name" value="BING4CT"/>
    <property type="match status" value="1"/>
</dbReference>
<evidence type="ECO:0000259" key="6">
    <source>
        <dbReference type="SMART" id="SM01033"/>
    </source>
</evidence>
<organism evidence="7 8">
    <name type="scientific">Candidula unifasciata</name>
    <dbReference type="NCBI Taxonomy" id="100452"/>
    <lineage>
        <taxon>Eukaryota</taxon>
        <taxon>Metazoa</taxon>
        <taxon>Spiralia</taxon>
        <taxon>Lophotrochozoa</taxon>
        <taxon>Mollusca</taxon>
        <taxon>Gastropoda</taxon>
        <taxon>Heterobranchia</taxon>
        <taxon>Euthyneura</taxon>
        <taxon>Panpulmonata</taxon>
        <taxon>Eupulmonata</taxon>
        <taxon>Stylommatophora</taxon>
        <taxon>Helicina</taxon>
        <taxon>Helicoidea</taxon>
        <taxon>Geomitridae</taxon>
        <taxon>Candidula</taxon>
    </lineage>
</organism>
<protein>
    <recommendedName>
        <fullName evidence="6">BING4 C-terminal domain-containing protein</fullName>
    </recommendedName>
</protein>
<feature type="domain" description="BING4 C-terminal" evidence="6">
    <location>
        <begin position="306"/>
        <end position="359"/>
    </location>
</feature>
<evidence type="ECO:0000256" key="1">
    <source>
        <dbReference type="ARBA" id="ARBA00004604"/>
    </source>
</evidence>
<keyword evidence="2" id="KW-0853">WD repeat</keyword>
<comment type="caution">
    <text evidence="7">The sequence shown here is derived from an EMBL/GenBank/DDBJ whole genome shotgun (WGS) entry which is preliminary data.</text>
</comment>
<comment type="subcellular location">
    <subcellularLocation>
        <location evidence="1">Nucleus</location>
        <location evidence="1">Nucleolus</location>
    </subcellularLocation>
</comment>
<dbReference type="SMART" id="SM01033">
    <property type="entry name" value="BING4CT"/>
    <property type="match status" value="1"/>
</dbReference>